<organism evidence="1 2">
    <name type="scientific">Tritrichomonas musculus</name>
    <dbReference type="NCBI Taxonomy" id="1915356"/>
    <lineage>
        <taxon>Eukaryota</taxon>
        <taxon>Metamonada</taxon>
        <taxon>Parabasalia</taxon>
        <taxon>Tritrichomonadida</taxon>
        <taxon>Tritrichomonadidae</taxon>
        <taxon>Tritrichomonas</taxon>
    </lineage>
</organism>
<gene>
    <name evidence="1" type="ORF">M9Y10_028746</name>
</gene>
<proteinExistence type="predicted"/>
<name>A0ABR2KK68_9EUKA</name>
<protein>
    <submittedName>
        <fullName evidence="1">Uncharacterized protein</fullName>
    </submittedName>
</protein>
<evidence type="ECO:0000313" key="1">
    <source>
        <dbReference type="EMBL" id="KAK8891534.1"/>
    </source>
</evidence>
<sequence length="127" mass="15137">MPILDPSLQYFLLNNENKQKNNISGYSFFLKYLKIASKNKSRNNTTIWSSVQFKKDLQSSISFLNEEFECGFKYEKHFANSKKNQDYYEMLFNKINFEPDTKKIQESKKPIGTYLICDDNFHTKFNI</sequence>
<dbReference type="EMBL" id="JAPFFF010000004">
    <property type="protein sequence ID" value="KAK8891534.1"/>
    <property type="molecule type" value="Genomic_DNA"/>
</dbReference>
<dbReference type="Proteomes" id="UP001470230">
    <property type="component" value="Unassembled WGS sequence"/>
</dbReference>
<reference evidence="1 2" key="1">
    <citation type="submission" date="2024-04" db="EMBL/GenBank/DDBJ databases">
        <title>Tritrichomonas musculus Genome.</title>
        <authorList>
            <person name="Alves-Ferreira E."/>
            <person name="Grigg M."/>
            <person name="Lorenzi H."/>
            <person name="Galac M."/>
        </authorList>
    </citation>
    <scope>NUCLEOTIDE SEQUENCE [LARGE SCALE GENOMIC DNA]</scope>
    <source>
        <strain evidence="1 2">EAF2021</strain>
    </source>
</reference>
<evidence type="ECO:0000313" key="2">
    <source>
        <dbReference type="Proteomes" id="UP001470230"/>
    </source>
</evidence>
<keyword evidence="2" id="KW-1185">Reference proteome</keyword>
<accession>A0ABR2KK68</accession>
<comment type="caution">
    <text evidence="1">The sequence shown here is derived from an EMBL/GenBank/DDBJ whole genome shotgun (WGS) entry which is preliminary data.</text>
</comment>